<evidence type="ECO:0000256" key="3">
    <source>
        <dbReference type="ARBA" id="ARBA00022618"/>
    </source>
</evidence>
<evidence type="ECO:0000256" key="2">
    <source>
        <dbReference type="ARBA" id="ARBA00008585"/>
    </source>
</evidence>
<dbReference type="EMBL" id="JAAVMX010000001">
    <property type="protein sequence ID" value="KAF4512902.1"/>
    <property type="molecule type" value="Genomic_DNA"/>
</dbReference>
<comment type="similarity">
    <text evidence="2">Belongs to the SCC4/mau-2 family.</text>
</comment>
<organism evidence="8 9">
    <name type="scientific">Ophiocordyceps sinensis</name>
    <dbReference type="NCBI Taxonomy" id="72228"/>
    <lineage>
        <taxon>Eukaryota</taxon>
        <taxon>Fungi</taxon>
        <taxon>Dikarya</taxon>
        <taxon>Ascomycota</taxon>
        <taxon>Pezizomycotina</taxon>
        <taxon>Sordariomycetes</taxon>
        <taxon>Hypocreomycetidae</taxon>
        <taxon>Hypocreales</taxon>
        <taxon>Ophiocordycipitaceae</taxon>
        <taxon>Ophiocordyceps</taxon>
    </lineage>
</organism>
<keyword evidence="9" id="KW-1185">Reference proteome</keyword>
<evidence type="ECO:0000256" key="4">
    <source>
        <dbReference type="ARBA" id="ARBA00022776"/>
    </source>
</evidence>
<reference evidence="8 9" key="1">
    <citation type="journal article" date="2020" name="Genome Biol. Evol.">
        <title>A new high-quality draft genome assembly of the Chinese cordyceps Ophiocordyceps sinensis.</title>
        <authorList>
            <person name="Shu R."/>
            <person name="Zhang J."/>
            <person name="Meng Q."/>
            <person name="Zhang H."/>
            <person name="Zhou G."/>
            <person name="Li M."/>
            <person name="Wu P."/>
            <person name="Zhao Y."/>
            <person name="Chen C."/>
            <person name="Qin Q."/>
        </authorList>
    </citation>
    <scope>NUCLEOTIDE SEQUENCE [LARGE SCALE GENOMIC DNA]</scope>
    <source>
        <strain evidence="8 9">IOZ07</strain>
    </source>
</reference>
<dbReference type="GO" id="GO:0051301">
    <property type="term" value="P:cell division"/>
    <property type="evidence" value="ECO:0007669"/>
    <property type="project" value="UniProtKB-KW"/>
</dbReference>
<keyword evidence="4" id="KW-0498">Mitosis</keyword>
<dbReference type="Proteomes" id="UP000557566">
    <property type="component" value="Unassembled WGS sequence"/>
</dbReference>
<dbReference type="PANTHER" id="PTHR21394">
    <property type="entry name" value="MAU2 CHROMATID COHESION FACTOR HOMOLOG"/>
    <property type="match status" value="1"/>
</dbReference>
<dbReference type="GO" id="GO:0007064">
    <property type="term" value="P:mitotic sister chromatid cohesion"/>
    <property type="evidence" value="ECO:0007669"/>
    <property type="project" value="InterPro"/>
</dbReference>
<evidence type="ECO:0008006" key="10">
    <source>
        <dbReference type="Google" id="ProtNLM"/>
    </source>
</evidence>
<sequence>MVAIAEECLGKARSAVHDVAMSLHPERVDEYQKLIATSLSCLEATLQNCPLSPREEARVRLRYAATLQEETENLMEAEMALGKGITLCDKHRLVDLKYCMQYLMLKVLFQRSHKAALKAVDGHISDCETFKHVQWYYAFRLLKSTFYMEMGNASDAGALENIRSVQHIANTRGDNALSVLASILEGLSLLKTSKDGSIERVQACIAQAAKFQFDPTVKMMQLDVLALLLDFASSLHHQSPDNTSQKLRLLQIRLDECDEWKNVRAEFLVPIKKQPSNARTVSDDTAMIVRAGPADSAFDYLVMSFMTKIELRALVFTFSGLAHLHKPSAQGRRSTEFWREGVKILDSWDSSTANIPYGPSVSLATAVRQRTWRVETQAYLNVLLGLVAASHCQWETVKHLLSKLRTTITPATQPAVKLLSVYLTGVYHQGTGNLQAALHIFTDRCFAFPQGSAGVRAGQREIALLAGLNRLWIMQHPSCRRDQETQDLIEQLQPHCTNHWNIDLRTAWHNVVAALETEPPQQLNQQKQHIHAAMAGSKTTNNILGAAVTLCIMRSRFFENVIGEQALKSARAASKQAQRSGNILWQSVADGMLAQSYEVQGQRDDSRHEWDKATKEAKDAFAGSW</sequence>
<dbReference type="AlphaFoldDB" id="A0A8H4PYU0"/>
<keyword evidence="3" id="KW-0132">Cell division</keyword>
<evidence type="ECO:0000256" key="6">
    <source>
        <dbReference type="ARBA" id="ARBA00023242"/>
    </source>
</evidence>
<evidence type="ECO:0000256" key="5">
    <source>
        <dbReference type="ARBA" id="ARBA00022829"/>
    </source>
</evidence>
<comment type="subcellular location">
    <subcellularLocation>
        <location evidence="1">Nucleus</location>
    </subcellularLocation>
</comment>
<evidence type="ECO:0000256" key="7">
    <source>
        <dbReference type="ARBA" id="ARBA00023306"/>
    </source>
</evidence>
<dbReference type="InterPro" id="IPR019440">
    <property type="entry name" value="MAU2"/>
</dbReference>
<keyword evidence="6" id="KW-0539">Nucleus</keyword>
<evidence type="ECO:0000313" key="9">
    <source>
        <dbReference type="Proteomes" id="UP000557566"/>
    </source>
</evidence>
<dbReference type="Pfam" id="PF10345">
    <property type="entry name" value="Cohesin_load"/>
    <property type="match status" value="1"/>
</dbReference>
<proteinExistence type="inferred from homology"/>
<evidence type="ECO:0000313" key="8">
    <source>
        <dbReference type="EMBL" id="KAF4512902.1"/>
    </source>
</evidence>
<name>A0A8H4PYU0_9HYPO</name>
<keyword evidence="7" id="KW-0131">Cell cycle</keyword>
<keyword evidence="5" id="KW-0159">Chromosome partition</keyword>
<protein>
    <recommendedName>
        <fullName evidence="10">75k gamma secalin</fullName>
    </recommendedName>
</protein>
<evidence type="ECO:0000256" key="1">
    <source>
        <dbReference type="ARBA" id="ARBA00004123"/>
    </source>
</evidence>
<gene>
    <name evidence="8" type="ORF">G6O67_000231</name>
</gene>
<comment type="caution">
    <text evidence="8">The sequence shown here is derived from an EMBL/GenBank/DDBJ whole genome shotgun (WGS) entry which is preliminary data.</text>
</comment>
<accession>A0A8H4PYU0</accession>
<dbReference type="GO" id="GO:0007059">
    <property type="term" value="P:chromosome segregation"/>
    <property type="evidence" value="ECO:0007669"/>
    <property type="project" value="UniProtKB-KW"/>
</dbReference>
<dbReference type="GO" id="GO:0005634">
    <property type="term" value="C:nucleus"/>
    <property type="evidence" value="ECO:0007669"/>
    <property type="project" value="UniProtKB-SubCell"/>
</dbReference>
<dbReference type="OrthoDB" id="5565328at2759"/>